<keyword evidence="4" id="KW-1185">Reference proteome</keyword>
<dbReference type="PANTHER" id="PTHR35709">
    <property type="entry name" value="PROTEIN PROTON GRADIENT REGULATION 5, CHLOROPLASTIC"/>
    <property type="match status" value="1"/>
</dbReference>
<dbReference type="Proteomes" id="UP001153069">
    <property type="component" value="Unassembled WGS sequence"/>
</dbReference>
<dbReference type="InterPro" id="IPR037497">
    <property type="entry name" value="PGR5"/>
</dbReference>
<dbReference type="OrthoDB" id="26525at2759"/>
<dbReference type="PROSITE" id="PS50222">
    <property type="entry name" value="EF_HAND_2"/>
    <property type="match status" value="1"/>
</dbReference>
<dbReference type="Gene3D" id="1.10.238.10">
    <property type="entry name" value="EF-hand"/>
    <property type="match status" value="1"/>
</dbReference>
<evidence type="ECO:0000313" key="3">
    <source>
        <dbReference type="EMBL" id="CAB9529213.1"/>
    </source>
</evidence>
<evidence type="ECO:0000259" key="2">
    <source>
        <dbReference type="PROSITE" id="PS50222"/>
    </source>
</evidence>
<sequence>MACLSLIILFASAASTSAGAFAGTAPGYSKTVSSRGASALHVATFPDMSSSRWEEDSKEEPVGEDLEYGASPFFASLSMEELKFDVAGNKRTRNLAMGQNQNQGGPLAPLVVLVKDSMGQQKFNFLRGKVISLHTMVIRAFVNTADTPLGDIVLKSLFLAVDTDGDGLINETQLGEMLHSLGFTWIKERQIKGIFERANVRIENHIDIEEFVKEAPKTLSTNLIKLAKSNGGKLGFLA</sequence>
<name>A0A9N8HZY9_9STRA</name>
<dbReference type="AlphaFoldDB" id="A0A9N8HZY9"/>
<evidence type="ECO:0000256" key="1">
    <source>
        <dbReference type="SAM" id="SignalP"/>
    </source>
</evidence>
<accession>A0A9N8HZY9</accession>
<reference evidence="3" key="1">
    <citation type="submission" date="2020-06" db="EMBL/GenBank/DDBJ databases">
        <authorList>
            <consortium name="Plant Systems Biology data submission"/>
        </authorList>
    </citation>
    <scope>NUCLEOTIDE SEQUENCE</scope>
    <source>
        <strain evidence="3">D6</strain>
    </source>
</reference>
<feature type="chain" id="PRO_5040256855" description="EF-hand domain-containing protein" evidence="1">
    <location>
        <begin position="19"/>
        <end position="238"/>
    </location>
</feature>
<feature type="domain" description="EF-hand" evidence="2">
    <location>
        <begin position="149"/>
        <end position="184"/>
    </location>
</feature>
<dbReference type="EMBL" id="CAICTM010002427">
    <property type="protein sequence ID" value="CAB9529213.1"/>
    <property type="molecule type" value="Genomic_DNA"/>
</dbReference>
<dbReference type="GO" id="GO:0009773">
    <property type="term" value="P:photosynthetic electron transport in photosystem I"/>
    <property type="evidence" value="ECO:0007669"/>
    <property type="project" value="InterPro"/>
</dbReference>
<dbReference type="InterPro" id="IPR002048">
    <property type="entry name" value="EF_hand_dom"/>
</dbReference>
<dbReference type="SUPFAM" id="SSF47473">
    <property type="entry name" value="EF-hand"/>
    <property type="match status" value="1"/>
</dbReference>
<organism evidence="3 4">
    <name type="scientific">Seminavis robusta</name>
    <dbReference type="NCBI Taxonomy" id="568900"/>
    <lineage>
        <taxon>Eukaryota</taxon>
        <taxon>Sar</taxon>
        <taxon>Stramenopiles</taxon>
        <taxon>Ochrophyta</taxon>
        <taxon>Bacillariophyta</taxon>
        <taxon>Bacillariophyceae</taxon>
        <taxon>Bacillariophycidae</taxon>
        <taxon>Naviculales</taxon>
        <taxon>Naviculaceae</taxon>
        <taxon>Seminavis</taxon>
    </lineage>
</organism>
<comment type="caution">
    <text evidence="3">The sequence shown here is derived from an EMBL/GenBank/DDBJ whole genome shotgun (WGS) entry which is preliminary data.</text>
</comment>
<dbReference type="GO" id="GO:0005509">
    <property type="term" value="F:calcium ion binding"/>
    <property type="evidence" value="ECO:0007669"/>
    <property type="project" value="InterPro"/>
</dbReference>
<dbReference type="PANTHER" id="PTHR35709:SF1">
    <property type="entry name" value="PROTEIN PROTON GRADIENT REGULATION 5, CHLOROPLASTIC"/>
    <property type="match status" value="1"/>
</dbReference>
<keyword evidence="1" id="KW-0732">Signal</keyword>
<protein>
    <recommendedName>
        <fullName evidence="2">EF-hand domain-containing protein</fullName>
    </recommendedName>
</protein>
<gene>
    <name evidence="3" type="ORF">SEMRO_2429_G327400.1</name>
</gene>
<dbReference type="InterPro" id="IPR011992">
    <property type="entry name" value="EF-hand-dom_pair"/>
</dbReference>
<dbReference type="GO" id="GO:0009644">
    <property type="term" value="P:response to high light intensity"/>
    <property type="evidence" value="ECO:0007669"/>
    <property type="project" value="InterPro"/>
</dbReference>
<evidence type="ECO:0000313" key="4">
    <source>
        <dbReference type="Proteomes" id="UP001153069"/>
    </source>
</evidence>
<feature type="signal peptide" evidence="1">
    <location>
        <begin position="1"/>
        <end position="18"/>
    </location>
</feature>
<proteinExistence type="predicted"/>